<feature type="transmembrane region" description="Helical" evidence="1">
    <location>
        <begin position="277"/>
        <end position="294"/>
    </location>
</feature>
<dbReference type="Proteomes" id="UP000775213">
    <property type="component" value="Unassembled WGS sequence"/>
</dbReference>
<keyword evidence="1" id="KW-0812">Transmembrane</keyword>
<evidence type="ECO:0000313" key="4">
    <source>
        <dbReference type="Proteomes" id="UP000775213"/>
    </source>
</evidence>
<reference evidence="3 4" key="1">
    <citation type="journal article" date="2021" name="Hortic Res">
        <title>Chromosome-scale assembly of the Dendrobium chrysotoxum genome enhances the understanding of orchid evolution.</title>
        <authorList>
            <person name="Zhang Y."/>
            <person name="Zhang G.Q."/>
            <person name="Zhang D."/>
            <person name="Liu X.D."/>
            <person name="Xu X.Y."/>
            <person name="Sun W.H."/>
            <person name="Yu X."/>
            <person name="Zhu X."/>
            <person name="Wang Z.W."/>
            <person name="Zhao X."/>
            <person name="Zhong W.Y."/>
            <person name="Chen H."/>
            <person name="Yin W.L."/>
            <person name="Huang T."/>
            <person name="Niu S.C."/>
            <person name="Liu Z.J."/>
        </authorList>
    </citation>
    <scope>NUCLEOTIDE SEQUENCE [LARGE SCALE GENOMIC DNA]</scope>
    <source>
        <strain evidence="3">Lindl</strain>
    </source>
</reference>
<proteinExistence type="predicted"/>
<dbReference type="PANTHER" id="PTHR43592:SF4">
    <property type="entry name" value="CAAX AMINO TERMINAL PROTEASE FAMILY PROTEIN"/>
    <property type="match status" value="1"/>
</dbReference>
<dbReference type="EMBL" id="JAGFBR010000008">
    <property type="protein sequence ID" value="KAH0463201.1"/>
    <property type="molecule type" value="Genomic_DNA"/>
</dbReference>
<protein>
    <recommendedName>
        <fullName evidence="2">CAAX prenyl protease 2/Lysostaphin resistance protein A-like domain-containing protein</fullName>
    </recommendedName>
</protein>
<comment type="caution">
    <text evidence="3">The sequence shown here is derived from an EMBL/GenBank/DDBJ whole genome shotgun (WGS) entry which is preliminary data.</text>
</comment>
<dbReference type="AlphaFoldDB" id="A0AAV7H261"/>
<dbReference type="PANTHER" id="PTHR43592">
    <property type="entry name" value="CAAX AMINO TERMINAL PROTEASE"/>
    <property type="match status" value="1"/>
</dbReference>
<sequence>MILTAAPPPLLAGFGAAPGASITEKFIYFSKCEWRKRGNPFRICCLPKDGDKGHLEGFSVLSKDVPWEVESTWSTFAAYFFILHVPLSFGILPAIARILHQSVHDPVITVASALTLQGTELAGFLALLYYTGNNRNKLPCFFIGTSYSEQRNWLKASALGIGFLLLLVLLTSLLADRLIGPKDIDNPILKEILLYSPISKSTCFLLYCFVTPLLEETVYRGFLLTSIASGRKFWQAIGISSFAFSLAHFSLENFLQLFIIGCVLGSVYSWSGKLVSSVTVHSVYNAIILLFVSIS</sequence>
<keyword evidence="4" id="KW-1185">Reference proteome</keyword>
<dbReference type="GO" id="GO:0004175">
    <property type="term" value="F:endopeptidase activity"/>
    <property type="evidence" value="ECO:0007669"/>
    <property type="project" value="UniProtKB-ARBA"/>
</dbReference>
<keyword evidence="1" id="KW-0472">Membrane</keyword>
<accession>A0AAV7H261</accession>
<feature type="domain" description="CAAX prenyl protease 2/Lysostaphin resistance protein A-like" evidence="2">
    <location>
        <begin position="203"/>
        <end position="287"/>
    </location>
</feature>
<evidence type="ECO:0000256" key="1">
    <source>
        <dbReference type="SAM" id="Phobius"/>
    </source>
</evidence>
<evidence type="ECO:0000259" key="2">
    <source>
        <dbReference type="Pfam" id="PF02517"/>
    </source>
</evidence>
<feature type="transmembrane region" description="Helical" evidence="1">
    <location>
        <begin position="107"/>
        <end position="130"/>
    </location>
</feature>
<gene>
    <name evidence="3" type="ORF">IEQ34_007783</name>
</gene>
<feature type="transmembrane region" description="Helical" evidence="1">
    <location>
        <begin position="156"/>
        <end position="180"/>
    </location>
</feature>
<feature type="transmembrane region" description="Helical" evidence="1">
    <location>
        <begin position="233"/>
        <end position="249"/>
    </location>
</feature>
<name>A0AAV7H261_DENCH</name>
<keyword evidence="1" id="KW-1133">Transmembrane helix</keyword>
<evidence type="ECO:0000313" key="3">
    <source>
        <dbReference type="EMBL" id="KAH0463201.1"/>
    </source>
</evidence>
<organism evidence="3 4">
    <name type="scientific">Dendrobium chrysotoxum</name>
    <name type="common">Orchid</name>
    <dbReference type="NCBI Taxonomy" id="161865"/>
    <lineage>
        <taxon>Eukaryota</taxon>
        <taxon>Viridiplantae</taxon>
        <taxon>Streptophyta</taxon>
        <taxon>Embryophyta</taxon>
        <taxon>Tracheophyta</taxon>
        <taxon>Spermatophyta</taxon>
        <taxon>Magnoliopsida</taxon>
        <taxon>Liliopsida</taxon>
        <taxon>Asparagales</taxon>
        <taxon>Orchidaceae</taxon>
        <taxon>Epidendroideae</taxon>
        <taxon>Malaxideae</taxon>
        <taxon>Dendrobiinae</taxon>
        <taxon>Dendrobium</taxon>
    </lineage>
</organism>
<dbReference type="Pfam" id="PF02517">
    <property type="entry name" value="Rce1-like"/>
    <property type="match status" value="1"/>
</dbReference>
<feature type="transmembrane region" description="Helical" evidence="1">
    <location>
        <begin position="76"/>
        <end position="95"/>
    </location>
</feature>
<dbReference type="InterPro" id="IPR003675">
    <property type="entry name" value="Rce1/LyrA-like_dom"/>
</dbReference>
<feature type="transmembrane region" description="Helical" evidence="1">
    <location>
        <begin position="192"/>
        <end position="213"/>
    </location>
</feature>
<dbReference type="GO" id="GO:0080120">
    <property type="term" value="P:CAAX-box protein maturation"/>
    <property type="evidence" value="ECO:0007669"/>
    <property type="project" value="UniProtKB-ARBA"/>
</dbReference>